<feature type="region of interest" description="Disordered" evidence="1">
    <location>
        <begin position="38"/>
        <end position="60"/>
    </location>
</feature>
<dbReference type="Proteomes" id="UP000199546">
    <property type="component" value="Unassembled WGS sequence"/>
</dbReference>
<dbReference type="STRING" id="1296565.SAMN05660657_00410"/>
<accession>A0A1I6XCJ5</accession>
<evidence type="ECO:0000256" key="1">
    <source>
        <dbReference type="SAM" id="MobiDB-lite"/>
    </source>
</evidence>
<organism evidence="2 3">
    <name type="scientific">Geodermatophilus amargosae</name>
    <dbReference type="NCBI Taxonomy" id="1296565"/>
    <lineage>
        <taxon>Bacteria</taxon>
        <taxon>Bacillati</taxon>
        <taxon>Actinomycetota</taxon>
        <taxon>Actinomycetes</taxon>
        <taxon>Geodermatophilales</taxon>
        <taxon>Geodermatophilaceae</taxon>
        <taxon>Geodermatophilus</taxon>
    </lineage>
</organism>
<protein>
    <submittedName>
        <fullName evidence="2">Uncharacterized protein</fullName>
    </submittedName>
</protein>
<evidence type="ECO:0000313" key="2">
    <source>
        <dbReference type="EMBL" id="SFT36045.1"/>
    </source>
</evidence>
<feature type="compositionally biased region" description="Basic and acidic residues" evidence="1">
    <location>
        <begin position="38"/>
        <end position="51"/>
    </location>
</feature>
<sequence length="79" mass="7904">MAAGPWSAARLVVRTVPGGLSAAEVAAVTGSTVLAELGHDRGAPSRGERGEPPAVAPRSPLGAVTRLLLGELARPERAA</sequence>
<dbReference type="AlphaFoldDB" id="A0A1I6XCJ5"/>
<dbReference type="RefSeq" id="WP_245784399.1">
    <property type="nucleotide sequence ID" value="NZ_FPBA01000001.1"/>
</dbReference>
<dbReference type="EMBL" id="FPBA01000001">
    <property type="protein sequence ID" value="SFT36045.1"/>
    <property type="molecule type" value="Genomic_DNA"/>
</dbReference>
<name>A0A1I6XCJ5_9ACTN</name>
<proteinExistence type="predicted"/>
<keyword evidence="3" id="KW-1185">Reference proteome</keyword>
<reference evidence="3" key="1">
    <citation type="submission" date="2016-10" db="EMBL/GenBank/DDBJ databases">
        <authorList>
            <person name="Varghese N."/>
            <person name="Submissions S."/>
        </authorList>
    </citation>
    <scope>NUCLEOTIDE SEQUENCE [LARGE SCALE GENOMIC DNA]</scope>
    <source>
        <strain evidence="3">DSM 46136</strain>
    </source>
</reference>
<evidence type="ECO:0000313" key="3">
    <source>
        <dbReference type="Proteomes" id="UP000199546"/>
    </source>
</evidence>
<gene>
    <name evidence="2" type="ORF">SAMN05660657_00410</name>
</gene>